<feature type="region of interest" description="Disordered" evidence="1">
    <location>
        <begin position="318"/>
        <end position="350"/>
    </location>
</feature>
<sequence>MSVTFYQAFTDIVQVDKANPMLMSSIIRSYENGEYEKTLSLLEDYLYDTQSVDIYCLFLSFSCDIFLNTPSINDLVYRLKDYNETLQHCAAQLSPKVNFDASLHSALDILCSMLSLKFTEARKKDTVNDFDSLQGNFNSLFTQVANLDGIERSLTTHQGFKDSQKALMLLDRRDLEPETLQPEPEVEPTETRKEPKKKGNTNLVDKYASPKWYALIRKASILQKLLLEERHFESAIIYKDIQAEIKNFDPLVYFPGLFFPLLKSVAPKAPTLQKHIDKHKDTLEWDMANRLYQSDPMRFANELPMMMMNQYRDEQFYRSEEEDEQQHHPEYEQDMPMGMDDDYQDDEDFGSMRFNDEYQFQEDDHEMIPSERSSENEISDLVNDIDAMTDDFDY</sequence>
<evidence type="ECO:0000313" key="2">
    <source>
        <dbReference type="EMBL" id="CAH0538617.1"/>
    </source>
</evidence>
<organism evidence="2 3">
    <name type="scientific">Vibrio marisflavi CECT 7928</name>
    <dbReference type="NCBI Taxonomy" id="634439"/>
    <lineage>
        <taxon>Bacteria</taxon>
        <taxon>Pseudomonadati</taxon>
        <taxon>Pseudomonadota</taxon>
        <taxon>Gammaproteobacteria</taxon>
        <taxon>Vibrionales</taxon>
        <taxon>Vibrionaceae</taxon>
        <taxon>Vibrio</taxon>
    </lineage>
</organism>
<feature type="compositionally biased region" description="Basic and acidic residues" evidence="1">
    <location>
        <begin position="318"/>
        <end position="331"/>
    </location>
</feature>
<dbReference type="EMBL" id="CAKLDM010000002">
    <property type="protein sequence ID" value="CAH0538617.1"/>
    <property type="molecule type" value="Genomic_DNA"/>
</dbReference>
<gene>
    <name evidence="2" type="ORF">VMF7928_01548</name>
</gene>
<evidence type="ECO:0000313" key="3">
    <source>
        <dbReference type="Proteomes" id="UP000838748"/>
    </source>
</evidence>
<keyword evidence="3" id="KW-1185">Reference proteome</keyword>
<name>A0ABN8E2I8_9VIBR</name>
<feature type="compositionally biased region" description="Basic and acidic residues" evidence="1">
    <location>
        <begin position="366"/>
        <end position="375"/>
    </location>
</feature>
<evidence type="ECO:0000256" key="1">
    <source>
        <dbReference type="SAM" id="MobiDB-lite"/>
    </source>
</evidence>
<dbReference type="NCBIfam" id="NF041244">
    <property type="entry name" value="IglI_fam"/>
    <property type="match status" value="1"/>
</dbReference>
<feature type="compositionally biased region" description="Acidic residues" evidence="1">
    <location>
        <begin position="339"/>
        <end position="349"/>
    </location>
</feature>
<protein>
    <submittedName>
        <fullName evidence="2">Uncharacterized protein</fullName>
    </submittedName>
</protein>
<dbReference type="Proteomes" id="UP000838748">
    <property type="component" value="Unassembled WGS sequence"/>
</dbReference>
<feature type="region of interest" description="Disordered" evidence="1">
    <location>
        <begin position="365"/>
        <end position="394"/>
    </location>
</feature>
<accession>A0ABN8E2I8</accession>
<comment type="caution">
    <text evidence="2">The sequence shown here is derived from an EMBL/GenBank/DDBJ whole genome shotgun (WGS) entry which is preliminary data.</text>
</comment>
<reference evidence="2" key="1">
    <citation type="submission" date="2021-11" db="EMBL/GenBank/DDBJ databases">
        <authorList>
            <person name="Rodrigo-Torres L."/>
            <person name="Arahal R. D."/>
            <person name="Lucena T."/>
        </authorList>
    </citation>
    <scope>NUCLEOTIDE SEQUENCE</scope>
    <source>
        <strain evidence="2">CECT 7928</strain>
    </source>
</reference>
<proteinExistence type="predicted"/>
<dbReference type="RefSeq" id="WP_237360897.1">
    <property type="nucleotide sequence ID" value="NZ_CAKLDM010000002.1"/>
</dbReference>
<feature type="region of interest" description="Disordered" evidence="1">
    <location>
        <begin position="177"/>
        <end position="201"/>
    </location>
</feature>